<dbReference type="AlphaFoldDB" id="A0AAP0NZX2"/>
<gene>
    <name evidence="1" type="ORF">Sjap_014366</name>
</gene>
<dbReference type="Proteomes" id="UP001417504">
    <property type="component" value="Unassembled WGS sequence"/>
</dbReference>
<organism evidence="1 2">
    <name type="scientific">Stephania japonica</name>
    <dbReference type="NCBI Taxonomy" id="461633"/>
    <lineage>
        <taxon>Eukaryota</taxon>
        <taxon>Viridiplantae</taxon>
        <taxon>Streptophyta</taxon>
        <taxon>Embryophyta</taxon>
        <taxon>Tracheophyta</taxon>
        <taxon>Spermatophyta</taxon>
        <taxon>Magnoliopsida</taxon>
        <taxon>Ranunculales</taxon>
        <taxon>Menispermaceae</taxon>
        <taxon>Menispermoideae</taxon>
        <taxon>Cissampelideae</taxon>
        <taxon>Stephania</taxon>
    </lineage>
</organism>
<comment type="caution">
    <text evidence="1">The sequence shown here is derived from an EMBL/GenBank/DDBJ whole genome shotgun (WGS) entry which is preliminary data.</text>
</comment>
<dbReference type="EMBL" id="JBBNAE010000005">
    <property type="protein sequence ID" value="KAK9124764.1"/>
    <property type="molecule type" value="Genomic_DNA"/>
</dbReference>
<protein>
    <submittedName>
        <fullName evidence="1">Uncharacterized protein</fullName>
    </submittedName>
</protein>
<name>A0AAP0NZX2_9MAGN</name>
<reference evidence="1 2" key="1">
    <citation type="submission" date="2024-01" db="EMBL/GenBank/DDBJ databases">
        <title>Genome assemblies of Stephania.</title>
        <authorList>
            <person name="Yang L."/>
        </authorList>
    </citation>
    <scope>NUCLEOTIDE SEQUENCE [LARGE SCALE GENOMIC DNA]</scope>
    <source>
        <strain evidence="1">QJT</strain>
        <tissue evidence="1">Leaf</tissue>
    </source>
</reference>
<sequence length="59" mass="7548">MEVAFFFRREFTLKLQAQKFRSKRIKEIRNERTDVQRLRTMNRLSRLRERDMKKIMERE</sequence>
<accession>A0AAP0NZX2</accession>
<evidence type="ECO:0000313" key="2">
    <source>
        <dbReference type="Proteomes" id="UP001417504"/>
    </source>
</evidence>
<keyword evidence="2" id="KW-1185">Reference proteome</keyword>
<proteinExistence type="predicted"/>
<evidence type="ECO:0000313" key="1">
    <source>
        <dbReference type="EMBL" id="KAK9124764.1"/>
    </source>
</evidence>